<evidence type="ECO:0000313" key="9">
    <source>
        <dbReference type="Proteomes" id="UP000796880"/>
    </source>
</evidence>
<keyword evidence="5 6" id="KW-0472">Membrane</keyword>
<evidence type="ECO:0000256" key="4">
    <source>
        <dbReference type="ARBA" id="ARBA00022989"/>
    </source>
</evidence>
<organism evidence="8 9">
    <name type="scientific">Rhamnella rubrinervis</name>
    <dbReference type="NCBI Taxonomy" id="2594499"/>
    <lineage>
        <taxon>Eukaryota</taxon>
        <taxon>Viridiplantae</taxon>
        <taxon>Streptophyta</taxon>
        <taxon>Embryophyta</taxon>
        <taxon>Tracheophyta</taxon>
        <taxon>Spermatophyta</taxon>
        <taxon>Magnoliopsida</taxon>
        <taxon>eudicotyledons</taxon>
        <taxon>Gunneridae</taxon>
        <taxon>Pentapetalae</taxon>
        <taxon>rosids</taxon>
        <taxon>fabids</taxon>
        <taxon>Rosales</taxon>
        <taxon>Rhamnaceae</taxon>
        <taxon>rhamnoid group</taxon>
        <taxon>Rhamneae</taxon>
        <taxon>Rhamnella</taxon>
    </lineage>
</organism>
<evidence type="ECO:0000313" key="8">
    <source>
        <dbReference type="EMBL" id="KAF3449960.1"/>
    </source>
</evidence>
<accession>A0A8K0MLL1</accession>
<comment type="subcellular location">
    <subcellularLocation>
        <location evidence="1">Membrane</location>
        <topology evidence="1">Multi-pass membrane protein</topology>
    </subcellularLocation>
</comment>
<dbReference type="Pfam" id="PF00083">
    <property type="entry name" value="Sugar_tr"/>
    <property type="match status" value="2"/>
</dbReference>
<comment type="caution">
    <text evidence="8">The sequence shown here is derived from an EMBL/GenBank/DDBJ whole genome shotgun (WGS) entry which is preliminary data.</text>
</comment>
<feature type="domain" description="Major facilitator superfamily (MFS) profile" evidence="7">
    <location>
        <begin position="1"/>
        <end position="286"/>
    </location>
</feature>
<keyword evidence="3 6" id="KW-0812">Transmembrane</keyword>
<dbReference type="InterPro" id="IPR050814">
    <property type="entry name" value="Myo-inositol_Transporter"/>
</dbReference>
<feature type="transmembrane region" description="Helical" evidence="6">
    <location>
        <begin position="111"/>
        <end position="133"/>
    </location>
</feature>
<feature type="transmembrane region" description="Helical" evidence="6">
    <location>
        <begin position="230"/>
        <end position="248"/>
    </location>
</feature>
<dbReference type="PROSITE" id="PS50850">
    <property type="entry name" value="MFS"/>
    <property type="match status" value="1"/>
</dbReference>
<evidence type="ECO:0000256" key="3">
    <source>
        <dbReference type="ARBA" id="ARBA00022692"/>
    </source>
</evidence>
<dbReference type="GO" id="GO:0005366">
    <property type="term" value="F:myo-inositol:proton symporter activity"/>
    <property type="evidence" value="ECO:0007669"/>
    <property type="project" value="TreeGrafter"/>
</dbReference>
<evidence type="ECO:0000256" key="6">
    <source>
        <dbReference type="SAM" id="Phobius"/>
    </source>
</evidence>
<feature type="transmembrane region" description="Helical" evidence="6">
    <location>
        <begin position="25"/>
        <end position="44"/>
    </location>
</feature>
<dbReference type="Gene3D" id="1.20.1250.20">
    <property type="entry name" value="MFS general substrate transporter like domains"/>
    <property type="match status" value="2"/>
</dbReference>
<protein>
    <recommendedName>
        <fullName evidence="7">Major facilitator superfamily (MFS) profile domain-containing protein</fullName>
    </recommendedName>
</protein>
<dbReference type="SUPFAM" id="SSF103473">
    <property type="entry name" value="MFS general substrate transporter"/>
    <property type="match status" value="2"/>
</dbReference>
<dbReference type="PANTHER" id="PTHR48020:SF38">
    <property type="entry name" value="INOSITOL TRANSPORTER 2-RELATED"/>
    <property type="match status" value="1"/>
</dbReference>
<keyword evidence="4 6" id="KW-1133">Transmembrane helix</keyword>
<dbReference type="PANTHER" id="PTHR48020">
    <property type="entry name" value="PROTON MYO-INOSITOL COTRANSPORTER"/>
    <property type="match status" value="1"/>
</dbReference>
<proteinExistence type="predicted"/>
<feature type="transmembrane region" description="Helical" evidence="6">
    <location>
        <begin position="83"/>
        <end position="105"/>
    </location>
</feature>
<evidence type="ECO:0000256" key="1">
    <source>
        <dbReference type="ARBA" id="ARBA00004141"/>
    </source>
</evidence>
<evidence type="ECO:0000259" key="7">
    <source>
        <dbReference type="PROSITE" id="PS50850"/>
    </source>
</evidence>
<evidence type="ECO:0000256" key="5">
    <source>
        <dbReference type="ARBA" id="ARBA00023136"/>
    </source>
</evidence>
<name>A0A8K0MLL1_9ROSA</name>
<sequence length="286" mass="31510">MAVAGPIIGAAIGGWFNDRYGRRSVILIADLLFFIGAVVMASATGPAPLIVGRVFVELGVGKASMTAPLYISEASPAKIRGALVSINAFLITGGQFLSFLINLAFTKAPGTWRWMLGIAALPALLQFILMFFLPESPHWLYRQGREEEAKATLEKIFPADDLESEIQALKESVENEIQEKVPWIVNSEIYPLRFRGICGGIAATANWISNLIVAQSFLSLTEAIGTSWTFLLFGVISVVALFFVLILVPETKGLPIEEVEKMLEMRTLQFKFWEQKPQTLEKNQSA</sequence>
<dbReference type="InterPro" id="IPR020846">
    <property type="entry name" value="MFS_dom"/>
</dbReference>
<reference evidence="8" key="1">
    <citation type="submission" date="2020-03" db="EMBL/GenBank/DDBJ databases">
        <title>A high-quality chromosome-level genome assembly of a woody plant with both climbing and erect habits, Rhamnella rubrinervis.</title>
        <authorList>
            <person name="Lu Z."/>
            <person name="Yang Y."/>
            <person name="Zhu X."/>
            <person name="Sun Y."/>
        </authorList>
    </citation>
    <scope>NUCLEOTIDE SEQUENCE</scope>
    <source>
        <strain evidence="8">BYM</strain>
        <tissue evidence="8">Leaf</tissue>
    </source>
</reference>
<dbReference type="InterPro" id="IPR036259">
    <property type="entry name" value="MFS_trans_sf"/>
</dbReference>
<gene>
    <name evidence="8" type="ORF">FNV43_RR06039</name>
</gene>
<keyword evidence="2" id="KW-0813">Transport</keyword>
<evidence type="ECO:0000256" key="2">
    <source>
        <dbReference type="ARBA" id="ARBA00022448"/>
    </source>
</evidence>
<keyword evidence="9" id="KW-1185">Reference proteome</keyword>
<dbReference type="EMBL" id="VOIH02000003">
    <property type="protein sequence ID" value="KAF3449960.1"/>
    <property type="molecule type" value="Genomic_DNA"/>
</dbReference>
<dbReference type="AlphaFoldDB" id="A0A8K0MLL1"/>
<dbReference type="InterPro" id="IPR005828">
    <property type="entry name" value="MFS_sugar_transport-like"/>
</dbReference>
<dbReference type="OrthoDB" id="1729440at2759"/>
<dbReference type="Proteomes" id="UP000796880">
    <property type="component" value="Unassembled WGS sequence"/>
</dbReference>
<dbReference type="GO" id="GO:0016020">
    <property type="term" value="C:membrane"/>
    <property type="evidence" value="ECO:0007669"/>
    <property type="project" value="UniProtKB-SubCell"/>
</dbReference>